<protein>
    <submittedName>
        <fullName evidence="2">Uncharacterized protein</fullName>
    </submittedName>
</protein>
<dbReference type="AlphaFoldDB" id="A0A2T3Z322"/>
<name>A0A2T3Z322_TRIA4</name>
<gene>
    <name evidence="2" type="ORF">M441DRAFT_59289</name>
</gene>
<evidence type="ECO:0000256" key="1">
    <source>
        <dbReference type="SAM" id="MobiDB-lite"/>
    </source>
</evidence>
<sequence length="69" mass="7540">MASRSGYSYECGTLPETWRLHSAGTCSSRPDVSRATQEWNGLRGGSSPDKNMSRLGIGTSYAMSHKRSQ</sequence>
<proteinExistence type="predicted"/>
<feature type="region of interest" description="Disordered" evidence="1">
    <location>
        <begin position="24"/>
        <end position="69"/>
    </location>
</feature>
<reference evidence="2 3" key="1">
    <citation type="submission" date="2016-07" db="EMBL/GenBank/DDBJ databases">
        <title>Multiple horizontal gene transfer events from other fungi enriched the ability of initially mycotrophic Trichoderma (Ascomycota) to feed on dead plant biomass.</title>
        <authorList>
            <consortium name="DOE Joint Genome Institute"/>
            <person name="Aerts A."/>
            <person name="Atanasova L."/>
            <person name="Chenthamara K."/>
            <person name="Zhang J."/>
            <person name="Grujic M."/>
            <person name="Henrissat B."/>
            <person name="Kuo A."/>
            <person name="Salamov A."/>
            <person name="Lipzen A."/>
            <person name="Labutti K."/>
            <person name="Barry K."/>
            <person name="Miao Y."/>
            <person name="Rahimi M.J."/>
            <person name="Shen Q."/>
            <person name="Grigoriev I.V."/>
            <person name="Kubicek C.P."/>
            <person name="Druzhinina I.S."/>
        </authorList>
    </citation>
    <scope>NUCLEOTIDE SEQUENCE [LARGE SCALE GENOMIC DNA]</scope>
    <source>
        <strain evidence="2 3">CBS 433.97</strain>
    </source>
</reference>
<keyword evidence="3" id="KW-1185">Reference proteome</keyword>
<feature type="compositionally biased region" description="Polar residues" evidence="1">
    <location>
        <begin position="24"/>
        <end position="39"/>
    </location>
</feature>
<evidence type="ECO:0000313" key="2">
    <source>
        <dbReference type="EMBL" id="PTB39209.1"/>
    </source>
</evidence>
<dbReference type="EMBL" id="KZ679264">
    <property type="protein sequence ID" value="PTB39209.1"/>
    <property type="molecule type" value="Genomic_DNA"/>
</dbReference>
<evidence type="ECO:0000313" key="3">
    <source>
        <dbReference type="Proteomes" id="UP000240493"/>
    </source>
</evidence>
<organism evidence="2 3">
    <name type="scientific">Trichoderma asperellum (strain ATCC 204424 / CBS 433.97 / NBRC 101777)</name>
    <dbReference type="NCBI Taxonomy" id="1042311"/>
    <lineage>
        <taxon>Eukaryota</taxon>
        <taxon>Fungi</taxon>
        <taxon>Dikarya</taxon>
        <taxon>Ascomycota</taxon>
        <taxon>Pezizomycotina</taxon>
        <taxon>Sordariomycetes</taxon>
        <taxon>Hypocreomycetidae</taxon>
        <taxon>Hypocreales</taxon>
        <taxon>Hypocreaceae</taxon>
        <taxon>Trichoderma</taxon>
    </lineage>
</organism>
<dbReference type="Proteomes" id="UP000240493">
    <property type="component" value="Unassembled WGS sequence"/>
</dbReference>
<accession>A0A2T3Z322</accession>